<dbReference type="PANTHER" id="PTHR38695:SF1">
    <property type="entry name" value="AMINO ACID PERMEASE_ SLC12A DOMAIN-CONTAINING PROTEIN"/>
    <property type="match status" value="1"/>
</dbReference>
<protein>
    <recommendedName>
        <fullName evidence="1">Luciferase domain-containing protein</fullName>
    </recommendedName>
</protein>
<dbReference type="PANTHER" id="PTHR38695">
    <property type="entry name" value="AMINO ACID PERMEASE_ SLC12A DOMAIN-CONTAINING PROTEIN"/>
    <property type="match status" value="1"/>
</dbReference>
<evidence type="ECO:0000313" key="3">
    <source>
        <dbReference type="EMBL" id="CAF1088195.1"/>
    </source>
</evidence>
<dbReference type="AlphaFoldDB" id="A0A814AZ15"/>
<dbReference type="EMBL" id="CAJNOJ010000092">
    <property type="protein sequence ID" value="CAF1088195.1"/>
    <property type="molecule type" value="Genomic_DNA"/>
</dbReference>
<dbReference type="EMBL" id="CAJNOR010000455">
    <property type="protein sequence ID" value="CAF0919667.1"/>
    <property type="molecule type" value="Genomic_DNA"/>
</dbReference>
<evidence type="ECO:0000313" key="4">
    <source>
        <dbReference type="Proteomes" id="UP000663828"/>
    </source>
</evidence>
<evidence type="ECO:0000313" key="2">
    <source>
        <dbReference type="EMBL" id="CAF0919667.1"/>
    </source>
</evidence>
<accession>A0A814AZ15</accession>
<name>A0A814AZ15_ADIRI</name>
<evidence type="ECO:0000259" key="1">
    <source>
        <dbReference type="Pfam" id="PF17648"/>
    </source>
</evidence>
<reference evidence="2" key="1">
    <citation type="submission" date="2021-02" db="EMBL/GenBank/DDBJ databases">
        <authorList>
            <person name="Nowell W R."/>
        </authorList>
    </citation>
    <scope>NUCLEOTIDE SEQUENCE</scope>
</reference>
<gene>
    <name evidence="3" type="ORF">EDS130_LOCUS19336</name>
    <name evidence="2" type="ORF">XAT740_LOCUS8966</name>
</gene>
<dbReference type="InterPro" id="IPR048273">
    <property type="entry name" value="Luciferase"/>
</dbReference>
<comment type="caution">
    <text evidence="2">The sequence shown here is derived from an EMBL/GenBank/DDBJ whole genome shotgun (WGS) entry which is preliminary data.</text>
</comment>
<dbReference type="Proteomes" id="UP000663828">
    <property type="component" value="Unassembled WGS sequence"/>
</dbReference>
<dbReference type="Proteomes" id="UP000663852">
    <property type="component" value="Unassembled WGS sequence"/>
</dbReference>
<dbReference type="InterPro" id="IPR040841">
    <property type="entry name" value="Luciferase_dom"/>
</dbReference>
<dbReference type="OrthoDB" id="9987011at2759"/>
<organism evidence="2 4">
    <name type="scientific">Adineta ricciae</name>
    <name type="common">Rotifer</name>
    <dbReference type="NCBI Taxonomy" id="249248"/>
    <lineage>
        <taxon>Eukaryota</taxon>
        <taxon>Metazoa</taxon>
        <taxon>Spiralia</taxon>
        <taxon>Gnathifera</taxon>
        <taxon>Rotifera</taxon>
        <taxon>Eurotatoria</taxon>
        <taxon>Bdelloidea</taxon>
        <taxon>Adinetida</taxon>
        <taxon>Adinetidae</taxon>
        <taxon>Adineta</taxon>
    </lineage>
</organism>
<dbReference type="Pfam" id="PF17648">
    <property type="entry name" value="Luciferase"/>
    <property type="match status" value="1"/>
</dbReference>
<keyword evidence="4" id="KW-1185">Reference proteome</keyword>
<proteinExistence type="predicted"/>
<feature type="domain" description="Luciferase" evidence="1">
    <location>
        <begin position="154"/>
        <end position="225"/>
    </location>
</feature>
<sequence length="238" mass="27514">MIFYVILSLLIVVLISIKIHYNRYAHGLREQPSYFLWFLTCVVNFQGWSRESCCLSTAHFKSNDRSGYLNEKDIPMRNQSRPKMLRAVPHRQLSQQAPDDIMHLMHQYIESISIPRYGGVTTDDQLLLRGKSIIEYTGADGLFLPNADPKSFGRGEIAHLHSNDGSFHMLVHPLDAKLLIDKQWAERFPLAGMNLFNRITIPDTYILIYAPRNENEVAIWKTILTSAIKYNRDNRSAY</sequence>